<dbReference type="InterPro" id="IPR000014">
    <property type="entry name" value="PAS"/>
</dbReference>
<dbReference type="Pfam" id="PF08447">
    <property type="entry name" value="PAS_3"/>
    <property type="match status" value="1"/>
</dbReference>
<dbReference type="SMART" id="SM00086">
    <property type="entry name" value="PAC"/>
    <property type="match status" value="1"/>
</dbReference>
<feature type="domain" description="GGDEF" evidence="2">
    <location>
        <begin position="174"/>
        <end position="306"/>
    </location>
</feature>
<gene>
    <name evidence="3" type="ORF">LCGC14_0024020</name>
</gene>
<dbReference type="CDD" id="cd00130">
    <property type="entry name" value="PAS"/>
    <property type="match status" value="1"/>
</dbReference>
<dbReference type="InterPro" id="IPR029787">
    <property type="entry name" value="Nucleotide_cyclase"/>
</dbReference>
<evidence type="ECO:0000259" key="2">
    <source>
        <dbReference type="PROSITE" id="PS50887"/>
    </source>
</evidence>
<dbReference type="AlphaFoldDB" id="A0A0F9Z1I1"/>
<protein>
    <recommendedName>
        <fullName evidence="4">Diguanylate cyclase/phosphodiesterase with PAS/PAC sensor(S)</fullName>
    </recommendedName>
</protein>
<dbReference type="SMART" id="SM00052">
    <property type="entry name" value="EAL"/>
    <property type="match status" value="1"/>
</dbReference>
<dbReference type="Gene3D" id="3.30.450.20">
    <property type="entry name" value="PAS domain"/>
    <property type="match status" value="1"/>
</dbReference>
<dbReference type="CDD" id="cd01949">
    <property type="entry name" value="GGDEF"/>
    <property type="match status" value="1"/>
</dbReference>
<dbReference type="Gene3D" id="2.10.70.100">
    <property type="match status" value="1"/>
</dbReference>
<dbReference type="SMART" id="SM00267">
    <property type="entry name" value="GGDEF"/>
    <property type="match status" value="1"/>
</dbReference>
<dbReference type="EMBL" id="LAZR01000004">
    <property type="protein sequence ID" value="KKO10919.1"/>
    <property type="molecule type" value="Genomic_DNA"/>
</dbReference>
<dbReference type="SUPFAM" id="SSF141868">
    <property type="entry name" value="EAL domain-like"/>
    <property type="match status" value="1"/>
</dbReference>
<dbReference type="InterPro" id="IPR035919">
    <property type="entry name" value="EAL_sf"/>
</dbReference>
<dbReference type="InterPro" id="IPR043128">
    <property type="entry name" value="Rev_trsase/Diguanyl_cyclase"/>
</dbReference>
<dbReference type="InterPro" id="IPR013655">
    <property type="entry name" value="PAS_fold_3"/>
</dbReference>
<evidence type="ECO:0008006" key="4">
    <source>
        <dbReference type="Google" id="ProtNLM"/>
    </source>
</evidence>
<dbReference type="InterPro" id="IPR001633">
    <property type="entry name" value="EAL_dom"/>
</dbReference>
<dbReference type="SUPFAM" id="SSF55073">
    <property type="entry name" value="Nucleotide cyclase"/>
    <property type="match status" value="1"/>
</dbReference>
<comment type="caution">
    <text evidence="3">The sequence shown here is derived from an EMBL/GenBank/DDBJ whole genome shotgun (WGS) entry which is preliminary data.</text>
</comment>
<name>A0A0F9Z1I1_9ZZZZ</name>
<dbReference type="InterPro" id="IPR052155">
    <property type="entry name" value="Biofilm_reg_signaling"/>
</dbReference>
<dbReference type="PROSITE" id="PS50887">
    <property type="entry name" value="GGDEF"/>
    <property type="match status" value="1"/>
</dbReference>
<dbReference type="SUPFAM" id="SSF55785">
    <property type="entry name" value="PYP-like sensor domain (PAS domain)"/>
    <property type="match status" value="1"/>
</dbReference>
<evidence type="ECO:0000259" key="1">
    <source>
        <dbReference type="PROSITE" id="PS50883"/>
    </source>
</evidence>
<dbReference type="FunFam" id="3.30.70.270:FF:000001">
    <property type="entry name" value="Diguanylate cyclase domain protein"/>
    <property type="match status" value="1"/>
</dbReference>
<dbReference type="NCBIfam" id="TIGR00254">
    <property type="entry name" value="GGDEF"/>
    <property type="match status" value="1"/>
</dbReference>
<feature type="domain" description="EAL" evidence="1">
    <location>
        <begin position="315"/>
        <end position="567"/>
    </location>
</feature>
<evidence type="ECO:0000313" key="3">
    <source>
        <dbReference type="EMBL" id="KKO10919.1"/>
    </source>
</evidence>
<dbReference type="Gene3D" id="3.20.20.450">
    <property type="entry name" value="EAL domain"/>
    <property type="match status" value="1"/>
</dbReference>
<dbReference type="Gene3D" id="3.30.70.270">
    <property type="match status" value="1"/>
</dbReference>
<dbReference type="Pfam" id="PF00563">
    <property type="entry name" value="EAL"/>
    <property type="match status" value="1"/>
</dbReference>
<dbReference type="CDD" id="cd01948">
    <property type="entry name" value="EAL"/>
    <property type="match status" value="1"/>
</dbReference>
<accession>A0A0F9Z1I1</accession>
<dbReference type="Pfam" id="PF00990">
    <property type="entry name" value="GGDEF"/>
    <property type="match status" value="1"/>
</dbReference>
<reference evidence="3" key="1">
    <citation type="journal article" date="2015" name="Nature">
        <title>Complex archaea that bridge the gap between prokaryotes and eukaryotes.</title>
        <authorList>
            <person name="Spang A."/>
            <person name="Saw J.H."/>
            <person name="Jorgensen S.L."/>
            <person name="Zaremba-Niedzwiedzka K."/>
            <person name="Martijn J."/>
            <person name="Lind A.E."/>
            <person name="van Eijk R."/>
            <person name="Schleper C."/>
            <person name="Guy L."/>
            <person name="Ettema T.J."/>
        </authorList>
    </citation>
    <scope>NUCLEOTIDE SEQUENCE</scope>
</reference>
<dbReference type="PANTHER" id="PTHR44757">
    <property type="entry name" value="DIGUANYLATE CYCLASE DGCP"/>
    <property type="match status" value="1"/>
</dbReference>
<organism evidence="3">
    <name type="scientific">marine sediment metagenome</name>
    <dbReference type="NCBI Taxonomy" id="412755"/>
    <lineage>
        <taxon>unclassified sequences</taxon>
        <taxon>metagenomes</taxon>
        <taxon>ecological metagenomes</taxon>
    </lineage>
</organism>
<sequence>MAIDQVRTLSEQLIESERRRIETQRLSGVGFWELNHKAESLYWSEEIFAIYALDPNTVEPNYETFVSLIYEDDKELVDTSYRESVKTGEEYNIRYRVITGDSYKWIEARGITYYDVEGNPERSIGTAQDISEIIDGQQEIEFLATHDALTRLPNRNLLSDRIRMALRLAQRKNSTLLIMFIDLDNFKLINDTHGHDVGDEVLQGLAKQFDKISRAGDTFARIGGDEFVGLISVEHESNVDRTVRRIKKSIERNYETRVRSFFVTASIGVAIYPNDSEDAESLIRHADHAMYEAKQLGKSAICYFDRQKHHSIVSKNHLLKEIQHAIQNDAFEIYYQPKVSLLDGSLEGAEALLRWFRPEGSISPAEVIKAISGSSLEWELDRWVIKKVLADKCCFDQLNRSLTVSFNVIPSTIENPAFPEYISELLRHSDAIPDGLEVEILEVSSINNFEHIEKVLDGCKALGLSLSLDDFGTGYSSLSYFHSLPIDKVKIDGSFISKLNTDDSSLVLIKSILAMAKANGCNVTAEGIESDAIAKTLSGLGCDNGQGFSISRPIPINDYIDLVRNWDANSYMKRLNGT</sequence>
<dbReference type="PROSITE" id="PS50883">
    <property type="entry name" value="EAL"/>
    <property type="match status" value="1"/>
</dbReference>
<dbReference type="InterPro" id="IPR000160">
    <property type="entry name" value="GGDEF_dom"/>
</dbReference>
<dbReference type="InterPro" id="IPR035965">
    <property type="entry name" value="PAS-like_dom_sf"/>
</dbReference>
<dbReference type="InterPro" id="IPR001610">
    <property type="entry name" value="PAC"/>
</dbReference>
<proteinExistence type="predicted"/>
<dbReference type="PANTHER" id="PTHR44757:SF2">
    <property type="entry name" value="BIOFILM ARCHITECTURE MAINTENANCE PROTEIN MBAA"/>
    <property type="match status" value="1"/>
</dbReference>